<keyword evidence="12" id="KW-1185">Reference proteome</keyword>
<keyword evidence="11" id="KW-0418">Kinase</keyword>
<proteinExistence type="predicted"/>
<comment type="subcellular location">
    <subcellularLocation>
        <location evidence="1">Membrane</location>
        <topology evidence="1">Single-pass membrane protein</topology>
    </subcellularLocation>
</comment>
<evidence type="ECO:0000256" key="9">
    <source>
        <dbReference type="ARBA" id="ARBA00023180"/>
    </source>
</evidence>
<keyword evidence="11" id="KW-0808">Transferase</keyword>
<evidence type="ECO:0000256" key="3">
    <source>
        <dbReference type="ARBA" id="ARBA00022692"/>
    </source>
</evidence>
<evidence type="ECO:0000256" key="6">
    <source>
        <dbReference type="ARBA" id="ARBA00022989"/>
    </source>
</evidence>
<evidence type="ECO:0000256" key="7">
    <source>
        <dbReference type="ARBA" id="ARBA00023136"/>
    </source>
</evidence>
<organism evidence="11 12">
    <name type="scientific">Trifolium medium</name>
    <dbReference type="NCBI Taxonomy" id="97028"/>
    <lineage>
        <taxon>Eukaryota</taxon>
        <taxon>Viridiplantae</taxon>
        <taxon>Streptophyta</taxon>
        <taxon>Embryophyta</taxon>
        <taxon>Tracheophyta</taxon>
        <taxon>Spermatophyta</taxon>
        <taxon>Magnoliopsida</taxon>
        <taxon>eudicotyledons</taxon>
        <taxon>Gunneridae</taxon>
        <taxon>Pentapetalae</taxon>
        <taxon>rosids</taxon>
        <taxon>fabids</taxon>
        <taxon>Fabales</taxon>
        <taxon>Fabaceae</taxon>
        <taxon>Papilionoideae</taxon>
        <taxon>50 kb inversion clade</taxon>
        <taxon>NPAAA clade</taxon>
        <taxon>Hologalegina</taxon>
        <taxon>IRL clade</taxon>
        <taxon>Trifolieae</taxon>
        <taxon>Trifolium</taxon>
    </lineage>
</organism>
<dbReference type="Pfam" id="PF08263">
    <property type="entry name" value="LRRNT_2"/>
    <property type="match status" value="1"/>
</dbReference>
<keyword evidence="6" id="KW-1133">Transmembrane helix</keyword>
<dbReference type="InterPro" id="IPR032675">
    <property type="entry name" value="LRR_dom_sf"/>
</dbReference>
<gene>
    <name evidence="11" type="ORF">A2U01_0026134</name>
</gene>
<dbReference type="InterPro" id="IPR052422">
    <property type="entry name" value="Auxin_Ser/Thr_Kinase"/>
</dbReference>
<evidence type="ECO:0000259" key="10">
    <source>
        <dbReference type="Pfam" id="PF08263"/>
    </source>
</evidence>
<dbReference type="Gene3D" id="3.80.10.10">
    <property type="entry name" value="Ribonuclease Inhibitor"/>
    <property type="match status" value="1"/>
</dbReference>
<dbReference type="GO" id="GO:0016020">
    <property type="term" value="C:membrane"/>
    <property type="evidence" value="ECO:0007669"/>
    <property type="project" value="UniProtKB-SubCell"/>
</dbReference>
<dbReference type="PANTHER" id="PTHR47986:SF10">
    <property type="entry name" value="RECEPTOR-LIKE KINASE TMK4"/>
    <property type="match status" value="1"/>
</dbReference>
<evidence type="ECO:0000256" key="4">
    <source>
        <dbReference type="ARBA" id="ARBA00022729"/>
    </source>
</evidence>
<evidence type="ECO:0000256" key="5">
    <source>
        <dbReference type="ARBA" id="ARBA00022737"/>
    </source>
</evidence>
<dbReference type="Pfam" id="PF13855">
    <property type="entry name" value="LRR_8"/>
    <property type="match status" value="1"/>
</dbReference>
<evidence type="ECO:0000313" key="11">
    <source>
        <dbReference type="EMBL" id="MCI05084.1"/>
    </source>
</evidence>
<accession>A0A392P048</accession>
<dbReference type="EMBL" id="LXQA010057476">
    <property type="protein sequence ID" value="MCI05084.1"/>
    <property type="molecule type" value="Genomic_DNA"/>
</dbReference>
<sequence>YKEANYMSDLLNALNPTPIGWSNKTHYCKWKGISCDSTTQVVTSIKLPSSSLSGPLPPHLNTTLTNLTQIDLHNNSLYGPLPYFSNLLLLQTLSLGHNNFSSVPEGCFDYIPDLRTLNLSNNLKLSNWIFPMNNLSNSVYLNTLDLEATNMIGPLDAETFIWFPNLHTFIISHNKVYGNLPQSLGKSAVSCLQLNNNSLMS</sequence>
<keyword evidence="5" id="KW-0677">Repeat</keyword>
<dbReference type="PANTHER" id="PTHR47986">
    <property type="entry name" value="OSJNBA0070M12.3 PROTEIN"/>
    <property type="match status" value="1"/>
</dbReference>
<keyword evidence="2" id="KW-0433">Leucine-rich repeat</keyword>
<feature type="non-terminal residue" evidence="11">
    <location>
        <position position="1"/>
    </location>
</feature>
<evidence type="ECO:0000256" key="1">
    <source>
        <dbReference type="ARBA" id="ARBA00004167"/>
    </source>
</evidence>
<keyword evidence="7" id="KW-0472">Membrane</keyword>
<keyword evidence="9" id="KW-0325">Glycoprotein</keyword>
<evidence type="ECO:0000256" key="2">
    <source>
        <dbReference type="ARBA" id="ARBA00022614"/>
    </source>
</evidence>
<dbReference type="AlphaFoldDB" id="A0A392P048"/>
<reference evidence="11 12" key="1">
    <citation type="journal article" date="2018" name="Front. Plant Sci.">
        <title>Red Clover (Trifolium pratense) and Zigzag Clover (T. medium) - A Picture of Genomic Similarities and Differences.</title>
        <authorList>
            <person name="Dluhosova J."/>
            <person name="Istvanek J."/>
            <person name="Nedelnik J."/>
            <person name="Repkova J."/>
        </authorList>
    </citation>
    <scope>NUCLEOTIDE SEQUENCE [LARGE SCALE GENOMIC DNA]</scope>
    <source>
        <strain evidence="12">cv. 10/8</strain>
        <tissue evidence="11">Leaf</tissue>
    </source>
</reference>
<dbReference type="SUPFAM" id="SSF52058">
    <property type="entry name" value="L domain-like"/>
    <property type="match status" value="1"/>
</dbReference>
<dbReference type="GO" id="GO:0016301">
    <property type="term" value="F:kinase activity"/>
    <property type="evidence" value="ECO:0007669"/>
    <property type="project" value="UniProtKB-KW"/>
</dbReference>
<dbReference type="InterPro" id="IPR013210">
    <property type="entry name" value="LRR_N_plant-typ"/>
</dbReference>
<evidence type="ECO:0000313" key="12">
    <source>
        <dbReference type="Proteomes" id="UP000265520"/>
    </source>
</evidence>
<keyword evidence="3" id="KW-0812">Transmembrane</keyword>
<name>A0A392P048_9FABA</name>
<feature type="domain" description="Leucine-rich repeat-containing N-terminal plant-type" evidence="10">
    <location>
        <begin position="11"/>
        <end position="36"/>
    </location>
</feature>
<keyword evidence="8 11" id="KW-0675">Receptor</keyword>
<evidence type="ECO:0000256" key="8">
    <source>
        <dbReference type="ARBA" id="ARBA00023170"/>
    </source>
</evidence>
<keyword evidence="4" id="KW-0732">Signal</keyword>
<dbReference type="Proteomes" id="UP000265520">
    <property type="component" value="Unassembled WGS sequence"/>
</dbReference>
<comment type="caution">
    <text evidence="11">The sequence shown here is derived from an EMBL/GenBank/DDBJ whole genome shotgun (WGS) entry which is preliminary data.</text>
</comment>
<dbReference type="InterPro" id="IPR001611">
    <property type="entry name" value="Leu-rich_rpt"/>
</dbReference>
<protein>
    <submittedName>
        <fullName evidence="11">Putative receptor protein kinase TMK1-like</fullName>
    </submittedName>
</protein>